<proteinExistence type="inferred from homology"/>
<dbReference type="GO" id="GO:0008654">
    <property type="term" value="P:phospholipid biosynthetic process"/>
    <property type="evidence" value="ECO:0007669"/>
    <property type="project" value="UniProtKB-KW"/>
</dbReference>
<keyword evidence="21" id="KW-1185">Reference proteome</keyword>
<evidence type="ECO:0000256" key="16">
    <source>
        <dbReference type="PIRSR" id="PIRSR000114-3"/>
    </source>
</evidence>
<dbReference type="Pfam" id="PF07479">
    <property type="entry name" value="NAD_Gly3P_dh_C"/>
    <property type="match status" value="1"/>
</dbReference>
<keyword evidence="13" id="KW-0547">Nucleotide-binding</keyword>
<feature type="binding site" evidence="13">
    <location>
        <position position="12"/>
    </location>
    <ligand>
        <name>NADPH</name>
        <dbReference type="ChEBI" id="CHEBI:57783"/>
    </ligand>
</feature>
<sequence>MVKVTVLGGGSWGTAISLMLLNNGHQVKIWDRSKEVLSLIDEGENLRYLPGVRIPHSIITEPDINRSLEHADIAVIAIPVQYIRAVLNSIDKSKLKRKTIFVNLSKGMEISSLKLPQYIFKEIIGDFNYCTLSGPSHAEEVSRGVPTSVVVASKKRRMNEYIQKIFSSKTFRVYSNEDLIGVEISGAVKNIYAIGAGVIDGFGKWDNTKAALITRAIVEINRYGRHYGGKKETFMGLAGVGDLVVTCTSLHSRNRYVGEKLSTGKNLGEIIKEMSMVAEGVYTAKAVYNDARAKNIEMPIAFKIYEALYEELEPKKAIYDLMTRDLKSEFFY</sequence>
<evidence type="ECO:0000256" key="6">
    <source>
        <dbReference type="ARBA" id="ARBA00023098"/>
    </source>
</evidence>
<dbReference type="Gene3D" id="1.10.1040.10">
    <property type="entry name" value="N-(1-d-carboxylethyl)-l-norvaline Dehydrogenase, domain 2"/>
    <property type="match status" value="1"/>
</dbReference>
<dbReference type="PANTHER" id="PTHR11728:SF1">
    <property type="entry name" value="GLYCEROL-3-PHOSPHATE DEHYDROGENASE [NAD(+)] 2, CHLOROPLASTIC"/>
    <property type="match status" value="1"/>
</dbReference>
<feature type="domain" description="Glycerol-3-phosphate dehydrogenase NAD-dependent C-terminal" evidence="19">
    <location>
        <begin position="178"/>
        <end position="318"/>
    </location>
</feature>
<feature type="binding site" evidence="13">
    <location>
        <position position="242"/>
    </location>
    <ligand>
        <name>sn-glycerol 3-phosphate</name>
        <dbReference type="ChEBI" id="CHEBI:57597"/>
    </ligand>
</feature>
<comment type="caution">
    <text evidence="13">Lacks conserved residue(s) required for the propagation of feature annotation.</text>
</comment>
<dbReference type="FunFam" id="1.10.1040.10:FF:000001">
    <property type="entry name" value="Glycerol-3-phosphate dehydrogenase [NAD(P)+]"/>
    <property type="match status" value="1"/>
</dbReference>
<dbReference type="OrthoDB" id="9812273at2"/>
<dbReference type="NCBIfam" id="NF000942">
    <property type="entry name" value="PRK00094.1-4"/>
    <property type="match status" value="1"/>
</dbReference>
<feature type="binding site" evidence="13">
    <location>
        <position position="252"/>
    </location>
    <ligand>
        <name>sn-glycerol 3-phosphate</name>
        <dbReference type="ChEBI" id="CHEBI:57597"/>
    </ligand>
</feature>
<evidence type="ECO:0000313" key="21">
    <source>
        <dbReference type="Proteomes" id="UP000032809"/>
    </source>
</evidence>
<keyword evidence="6 13" id="KW-0443">Lipid metabolism</keyword>
<dbReference type="GO" id="GO:0046167">
    <property type="term" value="P:glycerol-3-phosphate biosynthetic process"/>
    <property type="evidence" value="ECO:0007669"/>
    <property type="project" value="UniProtKB-UniRule"/>
</dbReference>
<dbReference type="PRINTS" id="PR00077">
    <property type="entry name" value="GPDHDRGNASE"/>
</dbReference>
<comment type="similarity">
    <text evidence="1 13 17">Belongs to the NAD-dependent glycerol-3-phosphate dehydrogenase family.</text>
</comment>
<dbReference type="EMBL" id="LN824141">
    <property type="protein sequence ID" value="CEP78907.1"/>
    <property type="molecule type" value="Genomic_DNA"/>
</dbReference>
<feature type="binding site" evidence="13">
    <location>
        <position position="253"/>
    </location>
    <ligand>
        <name>sn-glycerol 3-phosphate</name>
        <dbReference type="ChEBI" id="CHEBI:57597"/>
    </ligand>
</feature>
<evidence type="ECO:0000256" key="17">
    <source>
        <dbReference type="RuleBase" id="RU000437"/>
    </source>
</evidence>
<dbReference type="SUPFAM" id="SSF48179">
    <property type="entry name" value="6-phosphogluconate dehydrogenase C-terminal domain-like"/>
    <property type="match status" value="1"/>
</dbReference>
<feature type="binding site" evidence="13">
    <location>
        <position position="136"/>
    </location>
    <ligand>
        <name>sn-glycerol 3-phosphate</name>
        <dbReference type="ChEBI" id="CHEBI:57597"/>
    </ligand>
</feature>
<feature type="binding site" evidence="16">
    <location>
        <position position="253"/>
    </location>
    <ligand>
        <name>NAD(+)</name>
        <dbReference type="ChEBI" id="CHEBI:57540"/>
    </ligand>
</feature>
<evidence type="ECO:0000256" key="7">
    <source>
        <dbReference type="ARBA" id="ARBA00023209"/>
    </source>
</evidence>
<evidence type="ECO:0000256" key="8">
    <source>
        <dbReference type="ARBA" id="ARBA00023264"/>
    </source>
</evidence>
<evidence type="ECO:0000256" key="5">
    <source>
        <dbReference type="ARBA" id="ARBA00023027"/>
    </source>
</evidence>
<evidence type="ECO:0000256" key="4">
    <source>
        <dbReference type="ARBA" id="ARBA00023002"/>
    </source>
</evidence>
<accession>A0A0C7NSY2</accession>
<feature type="binding site" evidence="16">
    <location>
        <position position="138"/>
    </location>
    <ligand>
        <name>NAD(+)</name>
        <dbReference type="ChEBI" id="CHEBI:57540"/>
    </ligand>
</feature>
<name>A0A0C7NSY2_DEFTU</name>
<comment type="pathway">
    <text evidence="13">Membrane lipid metabolism; glycerophospholipid metabolism.</text>
</comment>
<keyword evidence="3 13" id="KW-0521">NADP</keyword>
<dbReference type="InterPro" id="IPR008927">
    <property type="entry name" value="6-PGluconate_DH-like_C_sf"/>
</dbReference>
<dbReference type="EC" id="1.1.1.94" evidence="10 13"/>
<comment type="catalytic activity">
    <reaction evidence="9">
        <text>sn-glycerol 3-phosphate + NADP(+) = dihydroxyacetone phosphate + NADPH + H(+)</text>
        <dbReference type="Rhea" id="RHEA:11096"/>
        <dbReference type="ChEBI" id="CHEBI:15378"/>
        <dbReference type="ChEBI" id="CHEBI:57597"/>
        <dbReference type="ChEBI" id="CHEBI:57642"/>
        <dbReference type="ChEBI" id="CHEBI:57783"/>
        <dbReference type="ChEBI" id="CHEBI:58349"/>
        <dbReference type="EC" id="1.1.1.94"/>
    </reaction>
    <physiologicalReaction direction="right-to-left" evidence="9">
        <dbReference type="Rhea" id="RHEA:11098"/>
    </physiologicalReaction>
</comment>
<feature type="binding site" evidence="13">
    <location>
        <position position="134"/>
    </location>
    <ligand>
        <name>sn-glycerol 3-phosphate</name>
        <dbReference type="ChEBI" id="CHEBI:57597"/>
    </ligand>
</feature>
<dbReference type="GO" id="GO:0046168">
    <property type="term" value="P:glycerol-3-phosphate catabolic process"/>
    <property type="evidence" value="ECO:0007669"/>
    <property type="project" value="InterPro"/>
</dbReference>
<feature type="binding site" evidence="16">
    <location>
        <begin position="8"/>
        <end position="13"/>
    </location>
    <ligand>
        <name>NAD(+)</name>
        <dbReference type="ChEBI" id="CHEBI:57540"/>
    </ligand>
</feature>
<dbReference type="PIRSF" id="PIRSF000114">
    <property type="entry name" value="Glycerol-3-P_dh"/>
    <property type="match status" value="1"/>
</dbReference>
<feature type="binding site" evidence="13">
    <location>
        <position position="106"/>
    </location>
    <ligand>
        <name>NADPH</name>
        <dbReference type="ChEBI" id="CHEBI:57783"/>
    </ligand>
</feature>
<dbReference type="GO" id="GO:0141153">
    <property type="term" value="F:glycerol-3-phosphate dehydrogenase (NADP+) activity"/>
    <property type="evidence" value="ECO:0007669"/>
    <property type="project" value="RHEA"/>
</dbReference>
<dbReference type="Gene3D" id="3.40.50.720">
    <property type="entry name" value="NAD(P)-binding Rossmann-like Domain"/>
    <property type="match status" value="1"/>
</dbReference>
<dbReference type="PANTHER" id="PTHR11728">
    <property type="entry name" value="GLYCEROL-3-PHOSPHATE DEHYDROGENASE"/>
    <property type="match status" value="1"/>
</dbReference>
<dbReference type="PATRIC" id="fig|1006576.9.peg.1614"/>
<dbReference type="HAMAP" id="MF_00394">
    <property type="entry name" value="NAD_Glyc3P_dehydrog"/>
    <property type="match status" value="1"/>
</dbReference>
<dbReference type="InterPro" id="IPR006109">
    <property type="entry name" value="G3P_DH_NAD-dep_C"/>
</dbReference>
<feature type="binding site" evidence="13">
    <location>
        <position position="138"/>
    </location>
    <ligand>
        <name>NADPH</name>
        <dbReference type="ChEBI" id="CHEBI:57783"/>
    </ligand>
</feature>
<keyword evidence="13" id="KW-0963">Cytoplasm</keyword>
<feature type="binding site" evidence="13">
    <location>
        <position position="277"/>
    </location>
    <ligand>
        <name>NADPH</name>
        <dbReference type="ChEBI" id="CHEBI:57783"/>
    </ligand>
</feature>
<keyword evidence="8 13" id="KW-1208">Phospholipid metabolism</keyword>
<keyword evidence="7 13" id="KW-0594">Phospholipid biosynthesis</keyword>
<evidence type="ECO:0000256" key="10">
    <source>
        <dbReference type="ARBA" id="ARBA00066687"/>
    </source>
</evidence>
<feature type="binding site" evidence="13">
    <location>
        <position position="48"/>
    </location>
    <ligand>
        <name>NADPH</name>
        <dbReference type="ChEBI" id="CHEBI:57783"/>
    </ligand>
</feature>
<dbReference type="HOGENOM" id="CLU_033449_0_2_0"/>
<evidence type="ECO:0000256" key="9">
    <source>
        <dbReference type="ARBA" id="ARBA00052716"/>
    </source>
</evidence>
<dbReference type="InterPro" id="IPR013328">
    <property type="entry name" value="6PGD_dom2"/>
</dbReference>
<feature type="domain" description="Glycerol-3-phosphate dehydrogenase NAD-dependent N-terminal" evidence="18">
    <location>
        <begin position="3"/>
        <end position="157"/>
    </location>
</feature>
<evidence type="ECO:0000256" key="1">
    <source>
        <dbReference type="ARBA" id="ARBA00011009"/>
    </source>
</evidence>
<dbReference type="GO" id="GO:0006650">
    <property type="term" value="P:glycerophospholipid metabolic process"/>
    <property type="evidence" value="ECO:0007669"/>
    <property type="project" value="UniProtKB-UniRule"/>
</dbReference>
<dbReference type="GO" id="GO:0005829">
    <property type="term" value="C:cytosol"/>
    <property type="evidence" value="ECO:0007669"/>
    <property type="project" value="TreeGrafter"/>
</dbReference>
<comment type="catalytic activity">
    <reaction evidence="13">
        <text>sn-glycerol 3-phosphate + NAD(+) = dihydroxyacetone phosphate + NADH + H(+)</text>
        <dbReference type="Rhea" id="RHEA:11092"/>
        <dbReference type="ChEBI" id="CHEBI:15378"/>
        <dbReference type="ChEBI" id="CHEBI:57540"/>
        <dbReference type="ChEBI" id="CHEBI:57597"/>
        <dbReference type="ChEBI" id="CHEBI:57642"/>
        <dbReference type="ChEBI" id="CHEBI:57945"/>
        <dbReference type="EC" id="1.1.1.94"/>
    </reaction>
</comment>
<evidence type="ECO:0000256" key="11">
    <source>
        <dbReference type="ARBA" id="ARBA00069372"/>
    </source>
</evidence>
<comment type="subcellular location">
    <subcellularLocation>
        <location evidence="13">Cytoplasm</location>
    </subcellularLocation>
</comment>
<evidence type="ECO:0000313" key="20">
    <source>
        <dbReference type="EMBL" id="CEP78907.1"/>
    </source>
</evidence>
<dbReference type="InterPro" id="IPR006168">
    <property type="entry name" value="G3P_DH_NAD-dep"/>
</dbReference>
<evidence type="ECO:0000256" key="13">
    <source>
        <dbReference type="HAMAP-Rule" id="MF_00394"/>
    </source>
</evidence>
<dbReference type="InterPro" id="IPR011128">
    <property type="entry name" value="G3P_DH_NAD-dep_N"/>
</dbReference>
<evidence type="ECO:0000256" key="14">
    <source>
        <dbReference type="PIRSR" id="PIRSR000114-1"/>
    </source>
</evidence>
<feature type="binding site" evidence="13">
    <location>
        <position position="11"/>
    </location>
    <ligand>
        <name>NADPH</name>
        <dbReference type="ChEBI" id="CHEBI:57783"/>
    </ligand>
</feature>
<dbReference type="NCBIfam" id="NF000940">
    <property type="entry name" value="PRK00094.1-2"/>
    <property type="match status" value="1"/>
</dbReference>
<feature type="binding site" evidence="13">
    <location>
        <position position="32"/>
    </location>
    <ligand>
        <name>NADPH</name>
        <dbReference type="ChEBI" id="CHEBI:57783"/>
    </ligand>
</feature>
<protein>
    <recommendedName>
        <fullName evidence="11 13">Glycerol-3-phosphate dehydrogenase [NAD(P)+]</fullName>
        <ecNumber evidence="10 13">1.1.1.94</ecNumber>
    </recommendedName>
    <alternativeName>
        <fullName evidence="13">NAD(P)(+)-dependent glycerol-3-phosphate dehydrogenase</fullName>
    </alternativeName>
    <alternativeName>
        <fullName evidence="12 13">NAD(P)H-dependent dihydroxyacetone-phosphate reductase</fullName>
    </alternativeName>
</protein>
<dbReference type="FunFam" id="3.40.50.720:FF:000019">
    <property type="entry name" value="Glycerol-3-phosphate dehydrogenase [NAD(P)+]"/>
    <property type="match status" value="1"/>
</dbReference>
<dbReference type="SUPFAM" id="SSF51735">
    <property type="entry name" value="NAD(P)-binding Rossmann-fold domains"/>
    <property type="match status" value="1"/>
</dbReference>
<evidence type="ECO:0000256" key="15">
    <source>
        <dbReference type="PIRSR" id="PIRSR000114-2"/>
    </source>
</evidence>
<dbReference type="GO" id="GO:0141152">
    <property type="term" value="F:glycerol-3-phosphate dehydrogenase (NAD+) activity"/>
    <property type="evidence" value="ECO:0007669"/>
    <property type="project" value="RHEA"/>
</dbReference>
<dbReference type="RefSeq" id="WP_045088268.1">
    <property type="nucleotide sequence ID" value="NZ_LN824141.1"/>
</dbReference>
<dbReference type="GO" id="GO:0005975">
    <property type="term" value="P:carbohydrate metabolic process"/>
    <property type="evidence" value="ECO:0007669"/>
    <property type="project" value="InterPro"/>
</dbReference>
<evidence type="ECO:0000256" key="2">
    <source>
        <dbReference type="ARBA" id="ARBA00022516"/>
    </source>
</evidence>
<feature type="binding site" evidence="13">
    <location>
        <position position="189"/>
    </location>
    <ligand>
        <name>sn-glycerol 3-phosphate</name>
        <dbReference type="ChEBI" id="CHEBI:57597"/>
    </ligand>
</feature>
<dbReference type="InterPro" id="IPR036291">
    <property type="entry name" value="NAD(P)-bd_dom_sf"/>
</dbReference>
<feature type="binding site" evidence="13">
    <location>
        <position position="253"/>
    </location>
    <ligand>
        <name>NADPH</name>
        <dbReference type="ChEBI" id="CHEBI:57783"/>
    </ligand>
</feature>
<keyword evidence="4 13" id="KW-0560">Oxidoreductase</keyword>
<dbReference type="STRING" id="1006576.DTL3_1618"/>
<evidence type="ECO:0000259" key="18">
    <source>
        <dbReference type="Pfam" id="PF01210"/>
    </source>
</evidence>
<feature type="binding site" evidence="15">
    <location>
        <begin position="253"/>
        <end position="254"/>
    </location>
    <ligand>
        <name>substrate</name>
    </ligand>
</feature>
<feature type="binding site" evidence="13">
    <location>
        <position position="106"/>
    </location>
    <ligand>
        <name>sn-glycerol 3-phosphate</name>
        <dbReference type="ChEBI" id="CHEBI:57597"/>
    </ligand>
</feature>
<dbReference type="Pfam" id="PF01210">
    <property type="entry name" value="NAD_Gly3P_dh_N"/>
    <property type="match status" value="1"/>
</dbReference>
<organism evidence="20 21">
    <name type="scientific">Defluviitoga tunisiensis</name>
    <dbReference type="NCBI Taxonomy" id="1006576"/>
    <lineage>
        <taxon>Bacteria</taxon>
        <taxon>Thermotogati</taxon>
        <taxon>Thermotogota</taxon>
        <taxon>Thermotogae</taxon>
        <taxon>Petrotogales</taxon>
        <taxon>Petrotogaceae</taxon>
        <taxon>Defluviitoga</taxon>
    </lineage>
</organism>
<reference evidence="21" key="1">
    <citation type="submission" date="2014-11" db="EMBL/GenBank/DDBJ databases">
        <authorList>
            <person name="Wibberg D."/>
        </authorList>
    </citation>
    <scope>NUCLEOTIDE SEQUENCE [LARGE SCALE GENOMIC DNA]</scope>
    <source>
        <strain evidence="21">L3</strain>
    </source>
</reference>
<feature type="binding site" evidence="15">
    <location>
        <position position="106"/>
    </location>
    <ligand>
        <name>substrate</name>
    </ligand>
</feature>
<dbReference type="Proteomes" id="UP000032809">
    <property type="component" value="Chromosome I"/>
</dbReference>
<evidence type="ECO:0000256" key="12">
    <source>
        <dbReference type="ARBA" id="ARBA00080511"/>
    </source>
</evidence>
<dbReference type="AlphaFoldDB" id="A0A0C7NSY2"/>
<keyword evidence="5 13" id="KW-0520">NAD</keyword>
<feature type="binding site" evidence="13">
    <location>
        <position position="279"/>
    </location>
    <ligand>
        <name>NADPH</name>
        <dbReference type="ChEBI" id="CHEBI:57783"/>
    </ligand>
</feature>
<dbReference type="KEGG" id="dtn:DTL3_1618"/>
<keyword evidence="2 13" id="KW-0444">Lipid biosynthesis</keyword>
<gene>
    <name evidence="13 20" type="primary">gpsA</name>
    <name evidence="20" type="ORF">DTL3_1618</name>
</gene>
<feature type="active site" description="Proton acceptor" evidence="13 14">
    <location>
        <position position="189"/>
    </location>
</feature>
<feature type="binding site" evidence="13">
    <location>
        <position position="254"/>
    </location>
    <ligand>
        <name>sn-glycerol 3-phosphate</name>
        <dbReference type="ChEBI" id="CHEBI:57597"/>
    </ligand>
</feature>
<comment type="function">
    <text evidence="13">Catalyzes the reduction of the glycolytic intermediate dihydroxyacetone phosphate (DHAP) to sn-glycerol 3-phosphate (G3P), the key precursor for phospholipid synthesis.</text>
</comment>
<dbReference type="UniPathway" id="UPA00940"/>
<evidence type="ECO:0000256" key="3">
    <source>
        <dbReference type="ARBA" id="ARBA00022857"/>
    </source>
</evidence>
<evidence type="ECO:0000259" key="19">
    <source>
        <dbReference type="Pfam" id="PF07479"/>
    </source>
</evidence>
<dbReference type="GO" id="GO:0051287">
    <property type="term" value="F:NAD binding"/>
    <property type="evidence" value="ECO:0007669"/>
    <property type="project" value="InterPro"/>
</dbReference>